<dbReference type="Pfam" id="PF04542">
    <property type="entry name" value="Sigma70_r2"/>
    <property type="match status" value="1"/>
</dbReference>
<dbReference type="InterPro" id="IPR013325">
    <property type="entry name" value="RNA_pol_sigma_r2"/>
</dbReference>
<dbReference type="Gene3D" id="1.10.10.10">
    <property type="entry name" value="Winged helix-like DNA-binding domain superfamily/Winged helix DNA-binding domain"/>
    <property type="match status" value="1"/>
</dbReference>
<feature type="region of interest" description="Disordered" evidence="5">
    <location>
        <begin position="164"/>
        <end position="195"/>
    </location>
</feature>
<keyword evidence="2" id="KW-0805">Transcription regulation</keyword>
<evidence type="ECO:0000313" key="9">
    <source>
        <dbReference type="Proteomes" id="UP001597280"/>
    </source>
</evidence>
<dbReference type="InterPro" id="IPR036388">
    <property type="entry name" value="WH-like_DNA-bd_sf"/>
</dbReference>
<keyword evidence="4" id="KW-0804">Transcription</keyword>
<keyword evidence="9" id="KW-1185">Reference proteome</keyword>
<dbReference type="InterPro" id="IPR014284">
    <property type="entry name" value="RNA_pol_sigma-70_dom"/>
</dbReference>
<keyword evidence="3" id="KW-0731">Sigma factor</keyword>
<organism evidence="8 9">
    <name type="scientific">Brachybacterium rhamnosum</name>
    <dbReference type="NCBI Taxonomy" id="173361"/>
    <lineage>
        <taxon>Bacteria</taxon>
        <taxon>Bacillati</taxon>
        <taxon>Actinomycetota</taxon>
        <taxon>Actinomycetes</taxon>
        <taxon>Micrococcales</taxon>
        <taxon>Dermabacteraceae</taxon>
        <taxon>Brachybacterium</taxon>
    </lineage>
</organism>
<dbReference type="InterPro" id="IPR039425">
    <property type="entry name" value="RNA_pol_sigma-70-like"/>
</dbReference>
<proteinExistence type="inferred from homology"/>
<evidence type="ECO:0000256" key="2">
    <source>
        <dbReference type="ARBA" id="ARBA00023015"/>
    </source>
</evidence>
<dbReference type="RefSeq" id="WP_343903605.1">
    <property type="nucleotide sequence ID" value="NZ_BAAAIS010000002.1"/>
</dbReference>
<dbReference type="Proteomes" id="UP001597280">
    <property type="component" value="Unassembled WGS sequence"/>
</dbReference>
<evidence type="ECO:0000256" key="4">
    <source>
        <dbReference type="ARBA" id="ARBA00023163"/>
    </source>
</evidence>
<evidence type="ECO:0000256" key="1">
    <source>
        <dbReference type="ARBA" id="ARBA00010641"/>
    </source>
</evidence>
<feature type="domain" description="RNA polymerase sigma-70 region 2" evidence="6">
    <location>
        <begin position="16"/>
        <end position="82"/>
    </location>
</feature>
<dbReference type="InterPro" id="IPR007627">
    <property type="entry name" value="RNA_pol_sigma70_r2"/>
</dbReference>
<dbReference type="PANTHER" id="PTHR43133:SF25">
    <property type="entry name" value="RNA POLYMERASE SIGMA FACTOR RFAY-RELATED"/>
    <property type="match status" value="1"/>
</dbReference>
<sequence>MTTPQGSEDQQRFVALFEDAYDQVLRFVRRRLEDGAEDVTAEAFLVAWRRLDDLPADHGDARAWVFGIARGIMANSRRGSSRRDALAVRLVDSGSARGIVDDEDDAAVLRIDLATAWNSLAAAEQEVLALAVLDGLTSAQAAEVLGISAVAFRLRLSRARRRLRASMEARPAPSPPRRDSLPVAARRPATQEPAS</sequence>
<dbReference type="SUPFAM" id="SSF88659">
    <property type="entry name" value="Sigma3 and sigma4 domains of RNA polymerase sigma factors"/>
    <property type="match status" value="1"/>
</dbReference>
<accession>A0ABW4PVD2</accession>
<comment type="caution">
    <text evidence="8">The sequence shown here is derived from an EMBL/GenBank/DDBJ whole genome shotgun (WGS) entry which is preliminary data.</text>
</comment>
<evidence type="ECO:0000259" key="6">
    <source>
        <dbReference type="Pfam" id="PF04542"/>
    </source>
</evidence>
<dbReference type="Gene3D" id="1.10.1740.10">
    <property type="match status" value="1"/>
</dbReference>
<reference evidence="9" key="1">
    <citation type="journal article" date="2019" name="Int. J. Syst. Evol. Microbiol.">
        <title>The Global Catalogue of Microorganisms (GCM) 10K type strain sequencing project: providing services to taxonomists for standard genome sequencing and annotation.</title>
        <authorList>
            <consortium name="The Broad Institute Genomics Platform"/>
            <consortium name="The Broad Institute Genome Sequencing Center for Infectious Disease"/>
            <person name="Wu L."/>
            <person name="Ma J."/>
        </authorList>
    </citation>
    <scope>NUCLEOTIDE SEQUENCE [LARGE SCALE GENOMIC DNA]</scope>
    <source>
        <strain evidence="9">JCM 11650</strain>
    </source>
</reference>
<evidence type="ECO:0000256" key="5">
    <source>
        <dbReference type="SAM" id="MobiDB-lite"/>
    </source>
</evidence>
<name>A0ABW4PVD2_9MICO</name>
<dbReference type="EMBL" id="JBHUFL010000002">
    <property type="protein sequence ID" value="MFD1834204.1"/>
    <property type="molecule type" value="Genomic_DNA"/>
</dbReference>
<dbReference type="InterPro" id="IPR013249">
    <property type="entry name" value="RNA_pol_sigma70_r4_t2"/>
</dbReference>
<dbReference type="NCBIfam" id="TIGR02937">
    <property type="entry name" value="sigma70-ECF"/>
    <property type="match status" value="1"/>
</dbReference>
<dbReference type="SUPFAM" id="SSF88946">
    <property type="entry name" value="Sigma2 domain of RNA polymerase sigma factors"/>
    <property type="match status" value="1"/>
</dbReference>
<dbReference type="PANTHER" id="PTHR43133">
    <property type="entry name" value="RNA POLYMERASE ECF-TYPE SIGMA FACTO"/>
    <property type="match status" value="1"/>
</dbReference>
<protein>
    <submittedName>
        <fullName evidence="8">RNA polymerase sigma factor</fullName>
    </submittedName>
</protein>
<evidence type="ECO:0000313" key="8">
    <source>
        <dbReference type="EMBL" id="MFD1834204.1"/>
    </source>
</evidence>
<dbReference type="InterPro" id="IPR013324">
    <property type="entry name" value="RNA_pol_sigma_r3/r4-like"/>
</dbReference>
<evidence type="ECO:0000259" key="7">
    <source>
        <dbReference type="Pfam" id="PF08281"/>
    </source>
</evidence>
<comment type="similarity">
    <text evidence="1">Belongs to the sigma-70 factor family. ECF subfamily.</text>
</comment>
<gene>
    <name evidence="8" type="ORF">ACFSDA_03855</name>
</gene>
<evidence type="ECO:0000256" key="3">
    <source>
        <dbReference type="ARBA" id="ARBA00023082"/>
    </source>
</evidence>
<dbReference type="Pfam" id="PF08281">
    <property type="entry name" value="Sigma70_r4_2"/>
    <property type="match status" value="1"/>
</dbReference>
<feature type="domain" description="RNA polymerase sigma factor 70 region 4 type 2" evidence="7">
    <location>
        <begin position="113"/>
        <end position="163"/>
    </location>
</feature>